<evidence type="ECO:0000256" key="5">
    <source>
        <dbReference type="ARBA" id="ARBA00023251"/>
    </source>
</evidence>
<dbReference type="InterPro" id="IPR047817">
    <property type="entry name" value="ABC2_TM_bact-type"/>
</dbReference>
<feature type="transmembrane region" description="Helical" evidence="6">
    <location>
        <begin position="58"/>
        <end position="78"/>
    </location>
</feature>
<comment type="subcellular location">
    <subcellularLocation>
        <location evidence="6">Cell membrane</location>
        <topology evidence="6">Multi-pass membrane protein</topology>
    </subcellularLocation>
    <subcellularLocation>
        <location evidence="1">Membrane</location>
        <topology evidence="1">Multi-pass membrane protein</topology>
    </subcellularLocation>
</comment>
<feature type="transmembrane region" description="Helical" evidence="6">
    <location>
        <begin position="175"/>
        <end position="199"/>
    </location>
</feature>
<evidence type="ECO:0000256" key="2">
    <source>
        <dbReference type="ARBA" id="ARBA00022692"/>
    </source>
</evidence>
<dbReference type="GO" id="GO:0140359">
    <property type="term" value="F:ABC-type transporter activity"/>
    <property type="evidence" value="ECO:0007669"/>
    <property type="project" value="InterPro"/>
</dbReference>
<dbReference type="GO" id="GO:0043190">
    <property type="term" value="C:ATP-binding cassette (ABC) transporter complex"/>
    <property type="evidence" value="ECO:0007669"/>
    <property type="project" value="InterPro"/>
</dbReference>
<feature type="transmembrane region" description="Helical" evidence="6">
    <location>
        <begin position="206"/>
        <end position="227"/>
    </location>
</feature>
<dbReference type="RefSeq" id="WP_135848885.1">
    <property type="nucleotide sequence ID" value="NZ_RHPJ01000001.1"/>
</dbReference>
<dbReference type="Proteomes" id="UP000297318">
    <property type="component" value="Unassembled WGS sequence"/>
</dbReference>
<feature type="transmembrane region" description="Helical" evidence="6">
    <location>
        <begin position="150"/>
        <end position="169"/>
    </location>
</feature>
<reference evidence="9 10" key="1">
    <citation type="submission" date="2018-11" db="EMBL/GenBank/DDBJ databases">
        <title>Complete genome sequencing of the Actinobacteria Serinibacter sp. K3-2.</title>
        <authorList>
            <person name="Rakitin A.L."/>
            <person name="Beletsky A.V."/>
            <person name="Mardanov A.V."/>
            <person name="Ravin N.V."/>
            <person name="Gromova A.S."/>
            <person name="Filippova S.N."/>
            <person name="Gal'Chenko V.F."/>
        </authorList>
    </citation>
    <scope>NUCLEOTIDE SEQUENCE [LARGE SCALE GENOMIC DNA]</scope>
    <source>
        <strain evidence="9 10">K3-2</strain>
    </source>
</reference>
<evidence type="ECO:0000313" key="9">
    <source>
        <dbReference type="EMBL" id="TGO06739.1"/>
    </source>
</evidence>
<evidence type="ECO:0000259" key="8">
    <source>
        <dbReference type="PROSITE" id="PS51012"/>
    </source>
</evidence>
<keyword evidence="4 6" id="KW-0472">Membrane</keyword>
<dbReference type="PANTHER" id="PTHR43229:SF2">
    <property type="entry name" value="NODULATION PROTEIN J"/>
    <property type="match status" value="1"/>
</dbReference>
<gene>
    <name evidence="9" type="ORF">SERN_0931</name>
</gene>
<keyword evidence="2 6" id="KW-0812">Transmembrane</keyword>
<keyword evidence="6" id="KW-0813">Transport</keyword>
<dbReference type="AlphaFoldDB" id="A0A4Z1E6E8"/>
<dbReference type="InterPro" id="IPR051784">
    <property type="entry name" value="Nod_factor_ABC_transporter"/>
</dbReference>
<feature type="region of interest" description="Disordered" evidence="7">
    <location>
        <begin position="1"/>
        <end position="27"/>
    </location>
</feature>
<keyword evidence="6" id="KW-1003">Cell membrane</keyword>
<name>A0A4Z1E6E8_9MICO</name>
<sequence>MSAADVASSTGRVQAPGTGGSRASSSLPTNPVARFAHDTWAVAWRELRLTLRDPFSQVFALGQPIVFLVLFAPLLSGLVGGAMAGPGADAAGQSTIQWFLPGLLVMIALFGTGMTGSNLLFEMQMGSYERILASPLSRASIIVGRALKEFVPLVLQAFVLTVAAVPFGFTIHPLGVLLGLVMLGLFGIGLGSLSYALGLASKNREWLFWTVQQSVTFPLLLLAGMMLPLESGPGWMQVASRFNPITYLVNGERALFSGQLTIDVLWGFLAAAGTLAVGLAVGVSAIRRATR</sequence>
<dbReference type="GO" id="GO:0046677">
    <property type="term" value="P:response to antibiotic"/>
    <property type="evidence" value="ECO:0007669"/>
    <property type="project" value="UniProtKB-KW"/>
</dbReference>
<feature type="transmembrane region" description="Helical" evidence="6">
    <location>
        <begin position="264"/>
        <end position="286"/>
    </location>
</feature>
<accession>A0A4Z1E6E8</accession>
<dbReference type="InterPro" id="IPR000412">
    <property type="entry name" value="ABC_2_transport"/>
</dbReference>
<feature type="transmembrane region" description="Helical" evidence="6">
    <location>
        <begin position="98"/>
        <end position="121"/>
    </location>
</feature>
<dbReference type="PANTHER" id="PTHR43229">
    <property type="entry name" value="NODULATION PROTEIN J"/>
    <property type="match status" value="1"/>
</dbReference>
<keyword evidence="10" id="KW-1185">Reference proteome</keyword>
<dbReference type="InterPro" id="IPR013525">
    <property type="entry name" value="ABC2_TM"/>
</dbReference>
<evidence type="ECO:0000256" key="3">
    <source>
        <dbReference type="ARBA" id="ARBA00022989"/>
    </source>
</evidence>
<proteinExistence type="inferred from homology"/>
<organism evidence="9 10">
    <name type="scientific">Serinibacter arcticus</name>
    <dbReference type="NCBI Taxonomy" id="1655435"/>
    <lineage>
        <taxon>Bacteria</taxon>
        <taxon>Bacillati</taxon>
        <taxon>Actinomycetota</taxon>
        <taxon>Actinomycetes</taxon>
        <taxon>Micrococcales</taxon>
        <taxon>Beutenbergiaceae</taxon>
        <taxon>Serinibacter</taxon>
    </lineage>
</organism>
<keyword evidence="3 6" id="KW-1133">Transmembrane helix</keyword>
<protein>
    <recommendedName>
        <fullName evidence="6">Transport permease protein</fullName>
    </recommendedName>
</protein>
<comment type="similarity">
    <text evidence="6">Belongs to the ABC-2 integral membrane protein family.</text>
</comment>
<evidence type="ECO:0000256" key="7">
    <source>
        <dbReference type="SAM" id="MobiDB-lite"/>
    </source>
</evidence>
<evidence type="ECO:0000313" key="10">
    <source>
        <dbReference type="Proteomes" id="UP000297318"/>
    </source>
</evidence>
<dbReference type="PROSITE" id="PS51012">
    <property type="entry name" value="ABC_TM2"/>
    <property type="match status" value="1"/>
</dbReference>
<dbReference type="Pfam" id="PF01061">
    <property type="entry name" value="ABC2_membrane"/>
    <property type="match status" value="1"/>
</dbReference>
<dbReference type="OrthoDB" id="9255971at2"/>
<comment type="caution">
    <text evidence="9">The sequence shown here is derived from an EMBL/GenBank/DDBJ whole genome shotgun (WGS) entry which is preliminary data.</text>
</comment>
<evidence type="ECO:0000256" key="1">
    <source>
        <dbReference type="ARBA" id="ARBA00004141"/>
    </source>
</evidence>
<evidence type="ECO:0000256" key="4">
    <source>
        <dbReference type="ARBA" id="ARBA00023136"/>
    </source>
</evidence>
<dbReference type="PIRSF" id="PIRSF006648">
    <property type="entry name" value="DrrB"/>
    <property type="match status" value="1"/>
</dbReference>
<feature type="domain" description="ABC transmembrane type-2" evidence="8">
    <location>
        <begin position="55"/>
        <end position="289"/>
    </location>
</feature>
<dbReference type="EMBL" id="RHPJ01000001">
    <property type="protein sequence ID" value="TGO06739.1"/>
    <property type="molecule type" value="Genomic_DNA"/>
</dbReference>
<keyword evidence="5" id="KW-0046">Antibiotic resistance</keyword>
<evidence type="ECO:0000256" key="6">
    <source>
        <dbReference type="RuleBase" id="RU361157"/>
    </source>
</evidence>